<reference evidence="2 3" key="1">
    <citation type="submission" date="2018-01" db="EMBL/GenBank/DDBJ databases">
        <title>The draft genome sequence of Cohaesibacter sp. H1304.</title>
        <authorList>
            <person name="Wang N.-N."/>
            <person name="Du Z.-J."/>
        </authorList>
    </citation>
    <scope>NUCLEOTIDE SEQUENCE [LARGE SCALE GENOMIC DNA]</scope>
    <source>
        <strain evidence="2 3">H1304</strain>
    </source>
</reference>
<dbReference type="OrthoDB" id="9808546at2"/>
<feature type="chain" id="PRO_5014782081" description="Cytoplasmic protein" evidence="1">
    <location>
        <begin position="21"/>
        <end position="131"/>
    </location>
</feature>
<evidence type="ECO:0000256" key="1">
    <source>
        <dbReference type="SAM" id="SignalP"/>
    </source>
</evidence>
<evidence type="ECO:0000313" key="2">
    <source>
        <dbReference type="EMBL" id="PLW79139.1"/>
    </source>
</evidence>
<dbReference type="Proteomes" id="UP000234881">
    <property type="component" value="Unassembled WGS sequence"/>
</dbReference>
<keyword evidence="1" id="KW-0732">Signal</keyword>
<evidence type="ECO:0008006" key="4">
    <source>
        <dbReference type="Google" id="ProtNLM"/>
    </source>
</evidence>
<comment type="caution">
    <text evidence="2">The sequence shown here is derived from an EMBL/GenBank/DDBJ whole genome shotgun (WGS) entry which is preliminary data.</text>
</comment>
<dbReference type="AlphaFoldDB" id="A0A2N5XXD0"/>
<gene>
    <name evidence="2" type="ORF">C0081_02620</name>
</gene>
<sequence>MKHPHLFIAGALLLSAGATASASVLPDCDRSDVISRVTRTISVAEQNVVQSGDPVKQIDHIRQSKLRDNGPRYVAQRFCRATGYTEQGRKKNIYYLIEAKAGFAGYGYAVEACITGRDPWKLHGAYCRSLR</sequence>
<dbReference type="RefSeq" id="WP_101532221.1">
    <property type="nucleotide sequence ID" value="NZ_PKUQ01000001.1"/>
</dbReference>
<dbReference type="EMBL" id="PKUQ01000001">
    <property type="protein sequence ID" value="PLW79139.1"/>
    <property type="molecule type" value="Genomic_DNA"/>
</dbReference>
<accession>A0A2N5XXD0</accession>
<protein>
    <recommendedName>
        <fullName evidence="4">Cytoplasmic protein</fullName>
    </recommendedName>
</protein>
<feature type="signal peptide" evidence="1">
    <location>
        <begin position="1"/>
        <end position="20"/>
    </location>
</feature>
<evidence type="ECO:0000313" key="3">
    <source>
        <dbReference type="Proteomes" id="UP000234881"/>
    </source>
</evidence>
<name>A0A2N5XXD0_9HYPH</name>
<proteinExistence type="predicted"/>
<organism evidence="2 3">
    <name type="scientific">Cohaesibacter celericrescens</name>
    <dbReference type="NCBI Taxonomy" id="2067669"/>
    <lineage>
        <taxon>Bacteria</taxon>
        <taxon>Pseudomonadati</taxon>
        <taxon>Pseudomonadota</taxon>
        <taxon>Alphaproteobacteria</taxon>
        <taxon>Hyphomicrobiales</taxon>
        <taxon>Cohaesibacteraceae</taxon>
    </lineage>
</organism>
<keyword evidence="3" id="KW-1185">Reference proteome</keyword>